<dbReference type="Gene3D" id="1.10.357.10">
    <property type="entry name" value="Tetracycline Repressor, domain 2"/>
    <property type="match status" value="1"/>
</dbReference>
<evidence type="ECO:0000313" key="6">
    <source>
        <dbReference type="EMBL" id="NYI76759.1"/>
    </source>
</evidence>
<dbReference type="SUPFAM" id="SSF48498">
    <property type="entry name" value="Tetracyclin repressor-like, C-terminal domain"/>
    <property type="match status" value="1"/>
</dbReference>
<keyword evidence="3" id="KW-0804">Transcription</keyword>
<dbReference type="InterPro" id="IPR009057">
    <property type="entry name" value="Homeodomain-like_sf"/>
</dbReference>
<dbReference type="GO" id="GO:0003700">
    <property type="term" value="F:DNA-binding transcription factor activity"/>
    <property type="evidence" value="ECO:0007669"/>
    <property type="project" value="TreeGrafter"/>
</dbReference>
<evidence type="ECO:0000313" key="7">
    <source>
        <dbReference type="Proteomes" id="UP000564496"/>
    </source>
</evidence>
<sequence length="191" mass="21710">MRQRIIESAARIIGDRGYAEASIARIVEEVGISQGTFYRYFETRQDLFDVVLPTYAERMLEFIQKHVEVDAVGLEREMQRMQAFLDFVADHPWFARVVDEANVQAPAANAAYFDRVVAGYVRTLKRAVERGEIQGYEPDELEGIAIALLAARSYYAKVYLSSMGRAGESSRATVLKGYRAFIERALFLPPR</sequence>
<dbReference type="EMBL" id="JACBZR010000001">
    <property type="protein sequence ID" value="NYI76759.1"/>
    <property type="molecule type" value="Genomic_DNA"/>
</dbReference>
<evidence type="ECO:0000256" key="2">
    <source>
        <dbReference type="ARBA" id="ARBA00023125"/>
    </source>
</evidence>
<accession>A0A7Z0IR91</accession>
<evidence type="ECO:0000256" key="4">
    <source>
        <dbReference type="PROSITE-ProRule" id="PRU00335"/>
    </source>
</evidence>
<dbReference type="SUPFAM" id="SSF46689">
    <property type="entry name" value="Homeodomain-like"/>
    <property type="match status" value="1"/>
</dbReference>
<dbReference type="PANTHER" id="PTHR30055:SF151">
    <property type="entry name" value="TRANSCRIPTIONAL REGULATORY PROTEIN"/>
    <property type="match status" value="1"/>
</dbReference>
<keyword evidence="2 4" id="KW-0238">DNA-binding</keyword>
<dbReference type="PROSITE" id="PS50977">
    <property type="entry name" value="HTH_TETR_2"/>
    <property type="match status" value="1"/>
</dbReference>
<keyword evidence="1" id="KW-0805">Transcription regulation</keyword>
<comment type="caution">
    <text evidence="6">The sequence shown here is derived from an EMBL/GenBank/DDBJ whole genome shotgun (WGS) entry which is preliminary data.</text>
</comment>
<dbReference type="Proteomes" id="UP000564496">
    <property type="component" value="Unassembled WGS sequence"/>
</dbReference>
<name>A0A7Z0IR91_9ACTN</name>
<dbReference type="GO" id="GO:0000976">
    <property type="term" value="F:transcription cis-regulatory region binding"/>
    <property type="evidence" value="ECO:0007669"/>
    <property type="project" value="TreeGrafter"/>
</dbReference>
<keyword evidence="7" id="KW-1185">Reference proteome</keyword>
<organism evidence="6 7">
    <name type="scientific">Nocardioides panzhihuensis</name>
    <dbReference type="NCBI Taxonomy" id="860243"/>
    <lineage>
        <taxon>Bacteria</taxon>
        <taxon>Bacillati</taxon>
        <taxon>Actinomycetota</taxon>
        <taxon>Actinomycetes</taxon>
        <taxon>Propionibacteriales</taxon>
        <taxon>Nocardioidaceae</taxon>
        <taxon>Nocardioides</taxon>
    </lineage>
</organism>
<dbReference type="PANTHER" id="PTHR30055">
    <property type="entry name" value="HTH-TYPE TRANSCRIPTIONAL REGULATOR RUTR"/>
    <property type="match status" value="1"/>
</dbReference>
<evidence type="ECO:0000256" key="1">
    <source>
        <dbReference type="ARBA" id="ARBA00023015"/>
    </source>
</evidence>
<dbReference type="Pfam" id="PF00440">
    <property type="entry name" value="TetR_N"/>
    <property type="match status" value="1"/>
</dbReference>
<dbReference type="InterPro" id="IPR050109">
    <property type="entry name" value="HTH-type_TetR-like_transc_reg"/>
</dbReference>
<protein>
    <submittedName>
        <fullName evidence="6">AcrR family transcriptional regulator</fullName>
    </submittedName>
</protein>
<gene>
    <name evidence="6" type="ORF">BJ988_001407</name>
</gene>
<dbReference type="RefSeq" id="WP_179657370.1">
    <property type="nucleotide sequence ID" value="NZ_JACBZR010000001.1"/>
</dbReference>
<feature type="domain" description="HTH tetR-type" evidence="5">
    <location>
        <begin position="1"/>
        <end position="59"/>
    </location>
</feature>
<proteinExistence type="predicted"/>
<feature type="DNA-binding region" description="H-T-H motif" evidence="4">
    <location>
        <begin position="22"/>
        <end position="41"/>
    </location>
</feature>
<dbReference type="InterPro" id="IPR001647">
    <property type="entry name" value="HTH_TetR"/>
</dbReference>
<dbReference type="PRINTS" id="PR00455">
    <property type="entry name" value="HTHTETR"/>
</dbReference>
<dbReference type="InterPro" id="IPR036271">
    <property type="entry name" value="Tet_transcr_reg_TetR-rel_C_sf"/>
</dbReference>
<evidence type="ECO:0000259" key="5">
    <source>
        <dbReference type="PROSITE" id="PS50977"/>
    </source>
</evidence>
<dbReference type="AlphaFoldDB" id="A0A7Z0IR91"/>
<reference evidence="6 7" key="1">
    <citation type="submission" date="2020-07" db="EMBL/GenBank/DDBJ databases">
        <title>Sequencing the genomes of 1000 actinobacteria strains.</title>
        <authorList>
            <person name="Klenk H.-P."/>
        </authorList>
    </citation>
    <scope>NUCLEOTIDE SEQUENCE [LARGE SCALE GENOMIC DNA]</scope>
    <source>
        <strain evidence="6 7">DSM 26487</strain>
    </source>
</reference>
<evidence type="ECO:0000256" key="3">
    <source>
        <dbReference type="ARBA" id="ARBA00023163"/>
    </source>
</evidence>